<dbReference type="PANTHER" id="PTHR38032">
    <property type="entry name" value="POLYMERASE-RELATED"/>
    <property type="match status" value="1"/>
</dbReference>
<proteinExistence type="predicted"/>
<sequence>MMIFTNQFVKLTESDEKVYIQTLKKGLALKEFEIILRQYPRIKLSHFALLKKSLLNEMDQPVQIGEWLPVCEIDISKDGMSAYIIVHETNNTIQNNIETIKKLIKDVLKENHVIHGIKELDVVSLITGKPYEIAVGTQPVKGNDAKVEYLEIPERKPIIRDDGRADFFDMNFIFEIKEGAWLGEKTPASEGIEGINIFGNPVAAPPGKDVSIKFDPHSAYEVEEDGKVVIRAKTTGVVEHRQGLISVNRHLPIIGDVGIETGNIQFDGSISIRGTVQNGYSVTANGDISIEGIDGVTGAKLIQSIEGDIYIRGGIFGNNETQVIAGGNIFVKHVNDANLSAGNEIIIGSYSLGSNLEAAKILVDERKGKIIGGKAVALNTIVTAIAGNHLERRTELIINNSDKKKALEVIQKKAANLKIIHEEIIQLSTHLNPLIQYKEQLTGQQLAVVDEKILYLNDLKKSAEKLDQEIKHLMQGYQQVGKEKIVVRKEAFPGTFIDIGFKSSHLTKKQKGTFLIEFGELNV</sequence>
<name>A0A3N9UWK7_9BACI</name>
<reference evidence="2 3" key="1">
    <citation type="journal article" date="2013" name="J. Microbiol.">
        <title>Lysinibacillus chungkukjangi sp. nov., isolated from Chungkukjang, Korean fermented soybean food.</title>
        <authorList>
            <person name="Kim S.J."/>
            <person name="Jang Y.H."/>
            <person name="Hamada M."/>
            <person name="Ahn J.H."/>
            <person name="Weon H.Y."/>
            <person name="Suzuki K."/>
            <person name="Whang K.S."/>
            <person name="Kwon S.W."/>
        </authorList>
    </citation>
    <scope>NUCLEOTIDE SEQUENCE [LARGE SCALE GENOMIC DNA]</scope>
    <source>
        <strain evidence="2 3">MCCC 1A12701</strain>
    </source>
</reference>
<dbReference type="InterPro" id="IPR005646">
    <property type="entry name" value="FapA"/>
</dbReference>
<accession>A0A3N9UWK7</accession>
<organism evidence="2 3">
    <name type="scientific">Lysinibacillus composti</name>
    <dbReference type="NCBI Taxonomy" id="720633"/>
    <lineage>
        <taxon>Bacteria</taxon>
        <taxon>Bacillati</taxon>
        <taxon>Bacillota</taxon>
        <taxon>Bacilli</taxon>
        <taxon>Bacillales</taxon>
        <taxon>Bacillaceae</taxon>
        <taxon>Lysinibacillus</taxon>
    </lineage>
</organism>
<dbReference type="EMBL" id="RRCT01000001">
    <property type="protein sequence ID" value="RQW76246.1"/>
    <property type="molecule type" value="Genomic_DNA"/>
</dbReference>
<dbReference type="InterPro" id="IPR046865">
    <property type="entry name" value="FapA_b_solenoid"/>
</dbReference>
<evidence type="ECO:0000259" key="1">
    <source>
        <dbReference type="Pfam" id="PF20250"/>
    </source>
</evidence>
<dbReference type="Pfam" id="PF20250">
    <property type="entry name" value="FapA_N"/>
    <property type="match status" value="1"/>
</dbReference>
<dbReference type="OrthoDB" id="1279at2"/>
<evidence type="ECO:0000313" key="3">
    <source>
        <dbReference type="Proteomes" id="UP000274033"/>
    </source>
</evidence>
<keyword evidence="3" id="KW-1185">Reference proteome</keyword>
<dbReference type="Pfam" id="PF03961">
    <property type="entry name" value="FapA"/>
    <property type="match status" value="1"/>
</dbReference>
<dbReference type="InterPro" id="IPR046866">
    <property type="entry name" value="FapA_N"/>
</dbReference>
<gene>
    <name evidence="2" type="ORF">EBB45_01485</name>
</gene>
<dbReference type="Proteomes" id="UP000274033">
    <property type="component" value="Unassembled WGS sequence"/>
</dbReference>
<evidence type="ECO:0000313" key="2">
    <source>
        <dbReference type="EMBL" id="RQW76246.1"/>
    </source>
</evidence>
<dbReference type="PANTHER" id="PTHR38032:SF1">
    <property type="entry name" value="RNA-BINDING PROTEIN KHPB N-TERMINAL DOMAIN-CONTAINING PROTEIN"/>
    <property type="match status" value="1"/>
</dbReference>
<protein>
    <submittedName>
        <fullName evidence="2">DUF342 domain-containing protein</fullName>
    </submittedName>
</protein>
<dbReference type="AlphaFoldDB" id="A0A3N9UWK7"/>
<feature type="domain" description="Flagellar Assembly Protein A N-terminal region" evidence="1">
    <location>
        <begin position="72"/>
        <end position="241"/>
    </location>
</feature>
<comment type="caution">
    <text evidence="2">The sequence shown here is derived from an EMBL/GenBank/DDBJ whole genome shotgun (WGS) entry which is preliminary data.</text>
</comment>